<reference evidence="1 2" key="1">
    <citation type="journal article" date="2016" name="Genome Biol. Evol.">
        <title>Gene Family Evolution Reflects Adaptation to Soil Environmental Stressors in the Genome of the Collembolan Orchesella cincta.</title>
        <authorList>
            <person name="Faddeeva-Vakhrusheva A."/>
            <person name="Derks M.F."/>
            <person name="Anvar S.Y."/>
            <person name="Agamennone V."/>
            <person name="Suring W."/>
            <person name="Smit S."/>
            <person name="van Straalen N.M."/>
            <person name="Roelofs D."/>
        </authorList>
    </citation>
    <scope>NUCLEOTIDE SEQUENCE [LARGE SCALE GENOMIC DNA]</scope>
    <source>
        <tissue evidence="1">Mixed pool</tissue>
    </source>
</reference>
<dbReference type="AlphaFoldDB" id="A0A1D2M6I5"/>
<evidence type="ECO:0000313" key="1">
    <source>
        <dbReference type="EMBL" id="ODM88583.1"/>
    </source>
</evidence>
<proteinExistence type="predicted"/>
<dbReference type="EMBL" id="LJIJ01003412">
    <property type="protein sequence ID" value="ODM88583.1"/>
    <property type="molecule type" value="Genomic_DNA"/>
</dbReference>
<comment type="caution">
    <text evidence="1">The sequence shown here is derived from an EMBL/GenBank/DDBJ whole genome shotgun (WGS) entry which is preliminary data.</text>
</comment>
<organism evidence="1 2">
    <name type="scientific">Orchesella cincta</name>
    <name type="common">Springtail</name>
    <name type="synonym">Podura cincta</name>
    <dbReference type="NCBI Taxonomy" id="48709"/>
    <lineage>
        <taxon>Eukaryota</taxon>
        <taxon>Metazoa</taxon>
        <taxon>Ecdysozoa</taxon>
        <taxon>Arthropoda</taxon>
        <taxon>Hexapoda</taxon>
        <taxon>Collembola</taxon>
        <taxon>Entomobryomorpha</taxon>
        <taxon>Entomobryoidea</taxon>
        <taxon>Orchesellidae</taxon>
        <taxon>Orchesellinae</taxon>
        <taxon>Orchesella</taxon>
    </lineage>
</organism>
<gene>
    <name evidence="1" type="ORF">Ocin01_18099</name>
</gene>
<accession>A0A1D2M6I5</accession>
<sequence>MNRFMSVVVVTRPIRMVVNVVLYDCGHPVHLACKEDQCGICNARDIPDEEFKALVAPTVSDLVIQGKRKRIQRVL</sequence>
<name>A0A1D2M6I5_ORCCI</name>
<protein>
    <submittedName>
        <fullName evidence="1">Uncharacterized protein</fullName>
    </submittedName>
</protein>
<evidence type="ECO:0000313" key="2">
    <source>
        <dbReference type="Proteomes" id="UP000094527"/>
    </source>
</evidence>
<dbReference type="Proteomes" id="UP000094527">
    <property type="component" value="Unassembled WGS sequence"/>
</dbReference>
<keyword evidence="2" id="KW-1185">Reference proteome</keyword>